<organism evidence="1 2">
    <name type="scientific">Faecalicatena contorta</name>
    <dbReference type="NCBI Taxonomy" id="39482"/>
    <lineage>
        <taxon>Bacteria</taxon>
        <taxon>Bacillati</taxon>
        <taxon>Bacillota</taxon>
        <taxon>Clostridia</taxon>
        <taxon>Lachnospirales</taxon>
        <taxon>Lachnospiraceae</taxon>
        <taxon>Faecalicatena</taxon>
    </lineage>
</organism>
<reference evidence="2" key="1">
    <citation type="submission" date="2017-07" db="EMBL/GenBank/DDBJ databases">
        <authorList>
            <person name="Varghese N."/>
            <person name="Submissions S."/>
        </authorList>
    </citation>
    <scope>NUCLEOTIDE SEQUENCE [LARGE SCALE GENOMIC DNA]</scope>
    <source>
        <strain evidence="2">NLAE-zl-C134</strain>
    </source>
</reference>
<dbReference type="OrthoDB" id="2060074at2"/>
<name>A0A315ZPW5_9FIRM</name>
<sequence>MNKKIIAVVVILVLWLFYSVTGPLPSGEIISESESKPTITILAGQSSSDAGTEEMIQEVLAAKFPDVDFQWSCVDWGDQFASQVEGKFVSGNLPDILIGKSQDVYPYRMSGIIAPLPEEVYSEISEQSLAVVSSEGGVYGLPYTESLQGVFYNKEIFKRFGLTTPKTIEELDHVVNVLEKNNVVAFASHFQESWKIGNMNMQFFMNDIFASDPAWGERFRAGEVNYSGNPLITSLFKNNQYILEHSFSDAIQINQYESDVRFARGEAAMNLTGTWSLQAMSQMVSEIDVGIFPYPNESGDAKLLVETNMTFMKGNKEENTELVDAVLTEIGTNYLLAQEIVDYIQARSTFRRMEENGDVMVQDDVKYYRENNQMLNVAAGNSQLVWSYQNDVAAQAMLWLQGKAKLEDVLQYADQKRDTSIIEER</sequence>
<dbReference type="InterPro" id="IPR006059">
    <property type="entry name" value="SBP"/>
</dbReference>
<accession>A0A315ZPW5</accession>
<proteinExistence type="predicted"/>
<protein>
    <submittedName>
        <fullName evidence="1">ABC-type glycerol-3-phosphate transport system, substrate-binding protein</fullName>
    </submittedName>
</protein>
<dbReference type="PANTHER" id="PTHR43649">
    <property type="entry name" value="ARABINOSE-BINDING PROTEIN-RELATED"/>
    <property type="match status" value="1"/>
</dbReference>
<dbReference type="RefSeq" id="WP_109714414.1">
    <property type="nucleotide sequence ID" value="NZ_QGDS01000020.1"/>
</dbReference>
<evidence type="ECO:0000313" key="1">
    <source>
        <dbReference type="EMBL" id="SUQ16046.1"/>
    </source>
</evidence>
<dbReference type="AlphaFoldDB" id="A0A315ZPW5"/>
<dbReference type="SUPFAM" id="SSF53850">
    <property type="entry name" value="Periplasmic binding protein-like II"/>
    <property type="match status" value="1"/>
</dbReference>
<keyword evidence="2" id="KW-1185">Reference proteome</keyword>
<dbReference type="Proteomes" id="UP000254051">
    <property type="component" value="Unassembled WGS sequence"/>
</dbReference>
<dbReference type="InterPro" id="IPR050490">
    <property type="entry name" value="Bact_solute-bd_prot1"/>
</dbReference>
<gene>
    <name evidence="1" type="ORF">SAMN05216529_12029</name>
</gene>
<dbReference type="Gene3D" id="3.40.190.10">
    <property type="entry name" value="Periplasmic binding protein-like II"/>
    <property type="match status" value="2"/>
</dbReference>
<dbReference type="Pfam" id="PF01547">
    <property type="entry name" value="SBP_bac_1"/>
    <property type="match status" value="1"/>
</dbReference>
<evidence type="ECO:0000313" key="2">
    <source>
        <dbReference type="Proteomes" id="UP000254051"/>
    </source>
</evidence>
<dbReference type="EMBL" id="UHJJ01000020">
    <property type="protein sequence ID" value="SUQ16046.1"/>
    <property type="molecule type" value="Genomic_DNA"/>
</dbReference>